<dbReference type="HOGENOM" id="CLU_606370_0_0_2"/>
<keyword evidence="12" id="KW-1185">Reference proteome</keyword>
<evidence type="ECO:0000256" key="6">
    <source>
        <dbReference type="ARBA" id="ARBA00022970"/>
    </source>
</evidence>
<dbReference type="Gene3D" id="2.60.40.1120">
    <property type="entry name" value="Carboxypeptidase-like, regulatory domain"/>
    <property type="match status" value="1"/>
</dbReference>
<dbReference type="KEGG" id="mez:Mtc_0070"/>
<evidence type="ECO:0000256" key="4">
    <source>
        <dbReference type="ARBA" id="ARBA00022475"/>
    </source>
</evidence>
<keyword evidence="8 9" id="KW-0472">Membrane</keyword>
<keyword evidence="4" id="KW-1003">Cell membrane</keyword>
<evidence type="ECO:0000256" key="7">
    <source>
        <dbReference type="ARBA" id="ARBA00022989"/>
    </source>
</evidence>
<evidence type="ECO:0000256" key="8">
    <source>
        <dbReference type="ARBA" id="ARBA00023136"/>
    </source>
</evidence>
<dbReference type="InterPro" id="IPR000515">
    <property type="entry name" value="MetI-like"/>
</dbReference>
<evidence type="ECO:0000259" key="10">
    <source>
        <dbReference type="PROSITE" id="PS50928"/>
    </source>
</evidence>
<evidence type="ECO:0000313" key="11">
    <source>
        <dbReference type="EMBL" id="AFC98844.1"/>
    </source>
</evidence>
<protein>
    <submittedName>
        <fullName evidence="11">Amino acid ABC transporter, permease protein, His/Glu/Gln/Arg/opine family</fullName>
    </submittedName>
</protein>
<dbReference type="InterPro" id="IPR043429">
    <property type="entry name" value="ArtM/GltK/GlnP/TcyL/YhdX-like"/>
</dbReference>
<feature type="transmembrane region" description="Helical" evidence="9">
    <location>
        <begin position="220"/>
        <end position="244"/>
    </location>
</feature>
<feature type="transmembrane region" description="Helical" evidence="9">
    <location>
        <begin position="395"/>
        <end position="413"/>
    </location>
</feature>
<dbReference type="SUPFAM" id="SSF161098">
    <property type="entry name" value="MetI-like"/>
    <property type="match status" value="1"/>
</dbReference>
<dbReference type="PANTHER" id="PTHR30614">
    <property type="entry name" value="MEMBRANE COMPONENT OF AMINO ACID ABC TRANSPORTER"/>
    <property type="match status" value="1"/>
</dbReference>
<dbReference type="eggNOG" id="arCOG01798">
    <property type="taxonomic scope" value="Archaea"/>
</dbReference>
<dbReference type="Pfam" id="PF00528">
    <property type="entry name" value="BPD_transp_1"/>
    <property type="match status" value="1"/>
</dbReference>
<dbReference type="InterPro" id="IPR035906">
    <property type="entry name" value="MetI-like_sf"/>
</dbReference>
<dbReference type="GO" id="GO:0043190">
    <property type="term" value="C:ATP-binding cassette (ABC) transporter complex"/>
    <property type="evidence" value="ECO:0007669"/>
    <property type="project" value="InterPro"/>
</dbReference>
<dbReference type="AlphaFoldDB" id="H8I5F0"/>
<evidence type="ECO:0000256" key="9">
    <source>
        <dbReference type="RuleBase" id="RU363032"/>
    </source>
</evidence>
<dbReference type="EMBL" id="CP003243">
    <property type="protein sequence ID" value="AFC98844.1"/>
    <property type="molecule type" value="Genomic_DNA"/>
</dbReference>
<keyword evidence="3 9" id="KW-0813">Transport</keyword>
<dbReference type="STRING" id="1041930.Mtc_0070"/>
<organism evidence="11 12">
    <name type="scientific">Methanocella conradii (strain DSM 24694 / JCM 17849 / CGMCC 1.5162 / HZ254)</name>
    <dbReference type="NCBI Taxonomy" id="1041930"/>
    <lineage>
        <taxon>Archaea</taxon>
        <taxon>Methanobacteriati</taxon>
        <taxon>Methanobacteriota</taxon>
        <taxon>Stenosarchaea group</taxon>
        <taxon>Methanomicrobia</taxon>
        <taxon>Methanocellales</taxon>
        <taxon>Methanocellaceae</taxon>
        <taxon>Methanocella</taxon>
    </lineage>
</organism>
<comment type="similarity">
    <text evidence="2">Belongs to the binding-protein-dependent transport system permease family. HisMQ subfamily.</text>
</comment>
<evidence type="ECO:0000256" key="1">
    <source>
        <dbReference type="ARBA" id="ARBA00004651"/>
    </source>
</evidence>
<reference evidence="11 12" key="1">
    <citation type="journal article" date="2012" name="J. Bacteriol.">
        <title>Complete genome sequence of a thermophilic methanogen, Methanocella conradii HZ254, isolated from Chinese rice field soil.</title>
        <authorList>
            <person name="Lu Z."/>
            <person name="Lu Y."/>
        </authorList>
    </citation>
    <scope>NUCLEOTIDE SEQUENCE [LARGE SCALE GENOMIC DNA]</scope>
    <source>
        <strain evidence="12">DSM 24694 / JCM 17849 / CGMCC 1.5162 / HZ254</strain>
    </source>
</reference>
<feature type="domain" description="ABC transmembrane type-1" evidence="10">
    <location>
        <begin position="221"/>
        <end position="416"/>
    </location>
</feature>
<dbReference type="InterPro" id="IPR008969">
    <property type="entry name" value="CarboxyPept-like_regulatory"/>
</dbReference>
<sequence>MVLNRKKRMPVVSILLVVLLILCPLFCMPAFSQGGNVIVTINIKDYMLRPVPNASVIVDDIFVGVTDRDGLITVSNFSAGPHNITASAEGLATRTAEREFSDGAKVNVQLNRENVVTDPNIVTFIILDSGASKSKLAGATVYIDGEPIGKTDTKDGKVQYLIPAGIHRVKVQKEGWQDNETVMEITPGATYTMYLSTAGKFSIFNLKLFLYALEKEITKGLLVTIQLSVVAMSIGLVIGLIMGLGRVSSNIIFRSVASVYVEGVRGLPILLQLLFVNFGLPFLISDITGGQFNIDGFTACVIALSVNSGAYMGEIFKAGIEAIHKGQMEAARSLGMTYNQSMRYIILPQAFKIVLPALGNEFIALIKDSSIGMVISVMEIVWWSKSIGAEYYNTFTPLLAAGMVYLCITIPLGRMVQYMEKRYNVNNARKQGTGILKKKPRAGGREPEGTV</sequence>
<evidence type="ECO:0000313" key="12">
    <source>
        <dbReference type="Proteomes" id="UP000005233"/>
    </source>
</evidence>
<dbReference type="NCBIfam" id="TIGR01726">
    <property type="entry name" value="HEQRo_perm_3TM"/>
    <property type="match status" value="1"/>
</dbReference>
<dbReference type="Proteomes" id="UP000005233">
    <property type="component" value="Chromosome"/>
</dbReference>
<dbReference type="PANTHER" id="PTHR30614:SF20">
    <property type="entry name" value="GLUTAMINE TRANSPORT SYSTEM PERMEASE PROTEIN GLNP"/>
    <property type="match status" value="1"/>
</dbReference>
<proteinExistence type="inferred from homology"/>
<dbReference type="CDD" id="cd06261">
    <property type="entry name" value="TM_PBP2"/>
    <property type="match status" value="1"/>
</dbReference>
<name>H8I5F0_METCZ</name>
<dbReference type="FunFam" id="1.10.3720.10:FF:000033">
    <property type="entry name" value="Polar amino acid ABC transporter permease"/>
    <property type="match status" value="1"/>
</dbReference>
<dbReference type="InterPro" id="IPR010065">
    <property type="entry name" value="AA_ABC_transptr_permease_3TM"/>
</dbReference>
<comment type="subcellular location">
    <subcellularLocation>
        <location evidence="1 9">Cell membrane</location>
        <topology evidence="1 9">Multi-pass membrane protein</topology>
    </subcellularLocation>
</comment>
<dbReference type="RefSeq" id="WP_014404683.1">
    <property type="nucleotide sequence ID" value="NC_017034.1"/>
</dbReference>
<evidence type="ECO:0000256" key="2">
    <source>
        <dbReference type="ARBA" id="ARBA00010072"/>
    </source>
</evidence>
<dbReference type="SUPFAM" id="SSF49464">
    <property type="entry name" value="Carboxypeptidase regulatory domain-like"/>
    <property type="match status" value="1"/>
</dbReference>
<gene>
    <name evidence="11" type="ordered locus">Mtc_0070</name>
</gene>
<dbReference type="Pfam" id="PF08308">
    <property type="entry name" value="PEGA"/>
    <property type="match status" value="1"/>
</dbReference>
<dbReference type="PROSITE" id="PS50928">
    <property type="entry name" value="ABC_TM1"/>
    <property type="match status" value="1"/>
</dbReference>
<dbReference type="eggNOG" id="arCOG03264">
    <property type="taxonomic scope" value="Archaea"/>
</dbReference>
<keyword evidence="5 9" id="KW-0812">Transmembrane</keyword>
<accession>H8I5F0</accession>
<dbReference type="InterPro" id="IPR013229">
    <property type="entry name" value="PEGA"/>
</dbReference>
<dbReference type="GO" id="GO:0006865">
    <property type="term" value="P:amino acid transport"/>
    <property type="evidence" value="ECO:0007669"/>
    <property type="project" value="UniProtKB-KW"/>
</dbReference>
<keyword evidence="7 9" id="KW-1133">Transmembrane helix</keyword>
<evidence type="ECO:0000256" key="3">
    <source>
        <dbReference type="ARBA" id="ARBA00022448"/>
    </source>
</evidence>
<dbReference type="GO" id="GO:0022857">
    <property type="term" value="F:transmembrane transporter activity"/>
    <property type="evidence" value="ECO:0007669"/>
    <property type="project" value="InterPro"/>
</dbReference>
<dbReference type="GeneID" id="25398931"/>
<dbReference type="Gene3D" id="1.10.3720.10">
    <property type="entry name" value="MetI-like"/>
    <property type="match status" value="1"/>
</dbReference>
<keyword evidence="6" id="KW-0029">Amino-acid transport</keyword>
<evidence type="ECO:0000256" key="5">
    <source>
        <dbReference type="ARBA" id="ARBA00022692"/>
    </source>
</evidence>
<dbReference type="SMR" id="H8I5F0"/>